<dbReference type="RefSeq" id="WP_133405173.1">
    <property type="nucleotide sequence ID" value="NZ_SMTK01000008.1"/>
</dbReference>
<evidence type="ECO:0000313" key="2">
    <source>
        <dbReference type="EMBL" id="TDK23304.1"/>
    </source>
</evidence>
<dbReference type="AlphaFoldDB" id="A0A4R5TPY8"/>
<keyword evidence="1" id="KW-1133">Transmembrane helix</keyword>
<keyword evidence="3" id="KW-1185">Reference proteome</keyword>
<comment type="caution">
    <text evidence="2">The sequence shown here is derived from an EMBL/GenBank/DDBJ whole genome shotgun (WGS) entry which is preliminary data.</text>
</comment>
<keyword evidence="1" id="KW-0812">Transmembrane</keyword>
<sequence>MTHHTHAQKHEPGRTIVLWAVLVAALAANVLTTTVVSIPGLSVPFGVITVGCAVLLVRAHRRRRRAASGTTRYTASEH</sequence>
<evidence type="ECO:0000313" key="3">
    <source>
        <dbReference type="Proteomes" id="UP000295411"/>
    </source>
</evidence>
<dbReference type="Proteomes" id="UP000295411">
    <property type="component" value="Unassembled WGS sequence"/>
</dbReference>
<dbReference type="EMBL" id="SMTK01000008">
    <property type="protein sequence ID" value="TDK23304.1"/>
    <property type="molecule type" value="Genomic_DNA"/>
</dbReference>
<name>A0A4R5TPY8_9MICC</name>
<feature type="transmembrane region" description="Helical" evidence="1">
    <location>
        <begin position="38"/>
        <end position="57"/>
    </location>
</feature>
<evidence type="ECO:0000256" key="1">
    <source>
        <dbReference type="SAM" id="Phobius"/>
    </source>
</evidence>
<gene>
    <name evidence="2" type="ORF">E2F48_17120</name>
</gene>
<reference evidence="2 3" key="1">
    <citation type="submission" date="2019-03" db="EMBL/GenBank/DDBJ databases">
        <title>Arthrobacter sp. nov., an bacterium isolated from biocrust in Mu Us Desert.</title>
        <authorList>
            <person name="Lixiong L."/>
        </authorList>
    </citation>
    <scope>NUCLEOTIDE SEQUENCE [LARGE SCALE GENOMIC DNA]</scope>
    <source>
        <strain evidence="2 3">SLN-3</strain>
    </source>
</reference>
<organism evidence="2 3">
    <name type="scientific">Arthrobacter crusticola</name>
    <dbReference type="NCBI Taxonomy" id="2547960"/>
    <lineage>
        <taxon>Bacteria</taxon>
        <taxon>Bacillati</taxon>
        <taxon>Actinomycetota</taxon>
        <taxon>Actinomycetes</taxon>
        <taxon>Micrococcales</taxon>
        <taxon>Micrococcaceae</taxon>
        <taxon>Arthrobacter</taxon>
    </lineage>
</organism>
<proteinExistence type="predicted"/>
<feature type="transmembrane region" description="Helical" evidence="1">
    <location>
        <begin position="12"/>
        <end position="32"/>
    </location>
</feature>
<protein>
    <submittedName>
        <fullName evidence="2">Uncharacterized protein</fullName>
    </submittedName>
</protein>
<accession>A0A4R5TPY8</accession>
<keyword evidence="1" id="KW-0472">Membrane</keyword>